<dbReference type="SUPFAM" id="SSF58104">
    <property type="entry name" value="Methyl-accepting chemotaxis protein (MCP) signaling domain"/>
    <property type="match status" value="1"/>
</dbReference>
<dbReference type="PRINTS" id="PR00260">
    <property type="entry name" value="CHEMTRNSDUCR"/>
</dbReference>
<evidence type="ECO:0000313" key="9">
    <source>
        <dbReference type="Proteomes" id="UP000739538"/>
    </source>
</evidence>
<evidence type="ECO:0000256" key="2">
    <source>
        <dbReference type="ARBA" id="ARBA00029447"/>
    </source>
</evidence>
<dbReference type="Gene3D" id="1.10.287.950">
    <property type="entry name" value="Methyl-accepting chemotaxis protein"/>
    <property type="match status" value="1"/>
</dbReference>
<evidence type="ECO:0000256" key="3">
    <source>
        <dbReference type="PROSITE-ProRule" id="PRU00284"/>
    </source>
</evidence>
<dbReference type="PANTHER" id="PTHR32089:SF112">
    <property type="entry name" value="LYSOZYME-LIKE PROTEIN-RELATED"/>
    <property type="match status" value="1"/>
</dbReference>
<evidence type="ECO:0000259" key="6">
    <source>
        <dbReference type="PROSITE" id="PS50111"/>
    </source>
</evidence>
<proteinExistence type="inferred from homology"/>
<protein>
    <submittedName>
        <fullName evidence="8">Methyl-accepting chemotaxis protein</fullName>
    </submittedName>
</protein>
<dbReference type="GO" id="GO:0006935">
    <property type="term" value="P:chemotaxis"/>
    <property type="evidence" value="ECO:0007669"/>
    <property type="project" value="InterPro"/>
</dbReference>
<sequence length="541" mass="57049">MKLGIGAKLGIYFGLSTLATIGVVGIVSHLLRDTSTSWRVLNDSTKQNTQASVGLIESFAKLQGVTLRIIREEDPDVLESLVDEYSSSVSALRDMIADEGAEAAGIAESLEALDAANSKATESVLLGRGAQASQIFIEQSNPVFEGLLHEIASLQDDRLVSLEASAAAERAGILKAEKSVWIGVGVFLLILTAAGMFLVRTVSRSLRTIGERIRAVAEGDGDLTQRLPVTSQDEIGDISAALNAFLEKLQNVMRQVSATTLRLNEASGRLADNSAGQSERVQSQRREAEQVAAAIEEMSATVGEVSRSASSASEASRLATETARSGGSVVETAVSQMRRLASSVERSAEQVEALGRQSDRVGEIIAVIDEIAEQTNLLALNAAIEAARAGEQGRGFAVVADEVRKLAERTGRATQEIAEVIEEIQGETKKAVAVMQEGTGFATEGVTATEQAGEALEKIIQMADEVGSMVNQIAAATSEQAASTDQINTNVESMANVTSEAASGAEEAAHSASELSGLAAELEELLSHFRLESESIHRRAA</sequence>
<feature type="domain" description="Methyl-accepting transducer" evidence="6">
    <location>
        <begin position="259"/>
        <end position="495"/>
    </location>
</feature>
<dbReference type="GO" id="GO:0004888">
    <property type="term" value="F:transmembrane signaling receptor activity"/>
    <property type="evidence" value="ECO:0007669"/>
    <property type="project" value="InterPro"/>
</dbReference>
<evidence type="ECO:0000256" key="5">
    <source>
        <dbReference type="SAM" id="Phobius"/>
    </source>
</evidence>
<dbReference type="FunFam" id="1.10.287.950:FF:000001">
    <property type="entry name" value="Methyl-accepting chemotaxis sensory transducer"/>
    <property type="match status" value="1"/>
</dbReference>
<dbReference type="AlphaFoldDB" id="A0A956NIN3"/>
<dbReference type="GO" id="GO:0007165">
    <property type="term" value="P:signal transduction"/>
    <property type="evidence" value="ECO:0007669"/>
    <property type="project" value="UniProtKB-KW"/>
</dbReference>
<reference evidence="8" key="1">
    <citation type="submission" date="2020-04" db="EMBL/GenBank/DDBJ databases">
        <authorList>
            <person name="Zhang T."/>
        </authorList>
    </citation>
    <scope>NUCLEOTIDE SEQUENCE</scope>
    <source>
        <strain evidence="8">HKST-UBA02</strain>
    </source>
</reference>
<feature type="transmembrane region" description="Helical" evidence="5">
    <location>
        <begin position="180"/>
        <end position="199"/>
    </location>
</feature>
<comment type="caution">
    <text evidence="8">The sequence shown here is derived from an EMBL/GenBank/DDBJ whole genome shotgun (WGS) entry which is preliminary data.</text>
</comment>
<dbReference type="InterPro" id="IPR003660">
    <property type="entry name" value="HAMP_dom"/>
</dbReference>
<dbReference type="GO" id="GO:0016020">
    <property type="term" value="C:membrane"/>
    <property type="evidence" value="ECO:0007669"/>
    <property type="project" value="InterPro"/>
</dbReference>
<dbReference type="EMBL" id="JAGQHS010000122">
    <property type="protein sequence ID" value="MCA9757815.1"/>
    <property type="molecule type" value="Genomic_DNA"/>
</dbReference>
<accession>A0A956NIN3</accession>
<evidence type="ECO:0000313" key="8">
    <source>
        <dbReference type="EMBL" id="MCA9757815.1"/>
    </source>
</evidence>
<feature type="region of interest" description="Disordered" evidence="4">
    <location>
        <begin position="305"/>
        <end position="324"/>
    </location>
</feature>
<reference evidence="8" key="2">
    <citation type="journal article" date="2021" name="Microbiome">
        <title>Successional dynamics and alternative stable states in a saline activated sludge microbial community over 9 years.</title>
        <authorList>
            <person name="Wang Y."/>
            <person name="Ye J."/>
            <person name="Ju F."/>
            <person name="Liu L."/>
            <person name="Boyd J.A."/>
            <person name="Deng Y."/>
            <person name="Parks D.H."/>
            <person name="Jiang X."/>
            <person name="Yin X."/>
            <person name="Woodcroft B.J."/>
            <person name="Tyson G.W."/>
            <person name="Hugenholtz P."/>
            <person name="Polz M.F."/>
            <person name="Zhang T."/>
        </authorList>
    </citation>
    <scope>NUCLEOTIDE SEQUENCE</scope>
    <source>
        <strain evidence="8">HKST-UBA02</strain>
    </source>
</reference>
<dbReference type="PROSITE" id="PS50111">
    <property type="entry name" value="CHEMOTAXIS_TRANSDUC_2"/>
    <property type="match status" value="1"/>
</dbReference>
<keyword evidence="5" id="KW-1133">Transmembrane helix</keyword>
<keyword evidence="5" id="KW-0472">Membrane</keyword>
<keyword evidence="5" id="KW-0812">Transmembrane</keyword>
<feature type="domain" description="HAMP" evidence="7">
    <location>
        <begin position="200"/>
        <end position="254"/>
    </location>
</feature>
<comment type="similarity">
    <text evidence="2">Belongs to the methyl-accepting chemotaxis (MCP) protein family.</text>
</comment>
<keyword evidence="1 3" id="KW-0807">Transducer</keyword>
<dbReference type="CDD" id="cd06225">
    <property type="entry name" value="HAMP"/>
    <property type="match status" value="1"/>
</dbReference>
<dbReference type="SMART" id="SM00304">
    <property type="entry name" value="HAMP"/>
    <property type="match status" value="1"/>
</dbReference>
<evidence type="ECO:0000256" key="4">
    <source>
        <dbReference type="SAM" id="MobiDB-lite"/>
    </source>
</evidence>
<dbReference type="InterPro" id="IPR004089">
    <property type="entry name" value="MCPsignal_dom"/>
</dbReference>
<evidence type="ECO:0000259" key="7">
    <source>
        <dbReference type="PROSITE" id="PS50885"/>
    </source>
</evidence>
<dbReference type="InterPro" id="IPR004090">
    <property type="entry name" value="Chemotax_Me-accpt_rcpt"/>
</dbReference>
<dbReference type="PANTHER" id="PTHR32089">
    <property type="entry name" value="METHYL-ACCEPTING CHEMOTAXIS PROTEIN MCPB"/>
    <property type="match status" value="1"/>
</dbReference>
<feature type="compositionally biased region" description="Low complexity" evidence="4">
    <location>
        <begin position="306"/>
        <end position="323"/>
    </location>
</feature>
<dbReference type="Pfam" id="PF00672">
    <property type="entry name" value="HAMP"/>
    <property type="match status" value="1"/>
</dbReference>
<evidence type="ECO:0000256" key="1">
    <source>
        <dbReference type="ARBA" id="ARBA00023224"/>
    </source>
</evidence>
<organism evidence="8 9">
    <name type="scientific">Eiseniibacteriota bacterium</name>
    <dbReference type="NCBI Taxonomy" id="2212470"/>
    <lineage>
        <taxon>Bacteria</taxon>
        <taxon>Candidatus Eiseniibacteriota</taxon>
    </lineage>
</organism>
<dbReference type="SMART" id="SM00283">
    <property type="entry name" value="MA"/>
    <property type="match status" value="1"/>
</dbReference>
<gene>
    <name evidence="8" type="ORF">KDA27_18635</name>
</gene>
<dbReference type="CDD" id="cd11386">
    <property type="entry name" value="MCP_signal"/>
    <property type="match status" value="1"/>
</dbReference>
<name>A0A956NIN3_UNCEI</name>
<dbReference type="Pfam" id="PF00015">
    <property type="entry name" value="MCPsignal"/>
    <property type="match status" value="1"/>
</dbReference>
<dbReference type="Proteomes" id="UP000739538">
    <property type="component" value="Unassembled WGS sequence"/>
</dbReference>
<feature type="transmembrane region" description="Helical" evidence="5">
    <location>
        <begin position="12"/>
        <end position="31"/>
    </location>
</feature>
<dbReference type="PROSITE" id="PS50885">
    <property type="entry name" value="HAMP"/>
    <property type="match status" value="1"/>
</dbReference>